<sequence>MASNILNSPFSTAIPPGHGKVVLSVLPPGIPSLSTLSYKYPLKLISRVSTCNSETSTVSPLHLYVLSYGGGLLPGDHINVCIELKPHSKLVVTTPQGSTKIFKTEPRLSQKGSPPGVADNLKSDRSQQIVNVDLCPESSLCYLPDPAVPFKNSKYEQIQLFTFLEGEYCGSQEPIENELPNRKSRRPSLCILDWVTEGRSARGEKWSFDLWHSRNEVWVKDCKTGRKRLLLRDNLTLSNEAGPSDPGAESRAHPLAMPPSIIARTAPHTVLGTLILYGPLFDSLSAFFMNAFSSEPRIGARNWSSNKSSDEQSAQKPPIITWTAAQVRSGFVLVKFGAPDFESAKRWLGGMLREEGSIMKEFGDEALSYL</sequence>
<gene>
    <name evidence="1" type="ORF">LOY88_004573</name>
</gene>
<accession>A0ACB8UTA3</accession>
<comment type="caution">
    <text evidence="1">The sequence shown here is derived from an EMBL/GenBank/DDBJ whole genome shotgun (WGS) entry which is preliminary data.</text>
</comment>
<name>A0ACB8UTA3_9EURO</name>
<organism evidence="1">
    <name type="scientific">Ophidiomyces ophidiicola</name>
    <dbReference type="NCBI Taxonomy" id="1387563"/>
    <lineage>
        <taxon>Eukaryota</taxon>
        <taxon>Fungi</taxon>
        <taxon>Dikarya</taxon>
        <taxon>Ascomycota</taxon>
        <taxon>Pezizomycotina</taxon>
        <taxon>Eurotiomycetes</taxon>
        <taxon>Eurotiomycetidae</taxon>
        <taxon>Onygenales</taxon>
        <taxon>Onygenaceae</taxon>
        <taxon>Ophidiomyces</taxon>
    </lineage>
</organism>
<proteinExistence type="predicted"/>
<reference evidence="1" key="1">
    <citation type="journal article" date="2022" name="bioRxiv">
        <title>Population genetic analysis of Ophidiomyces ophidiicola, the causative agent of snake fungal disease, indicates recent introductions to the USA.</title>
        <authorList>
            <person name="Ladner J.T."/>
            <person name="Palmer J.M."/>
            <person name="Ettinger C.L."/>
            <person name="Stajich J.E."/>
            <person name="Farrell T.M."/>
            <person name="Glorioso B.M."/>
            <person name="Lawson B."/>
            <person name="Price S.J."/>
            <person name="Stengle A.G."/>
            <person name="Grear D.A."/>
            <person name="Lorch J.M."/>
        </authorList>
    </citation>
    <scope>NUCLEOTIDE SEQUENCE</scope>
    <source>
        <strain evidence="1">NWHC 24266-5</strain>
    </source>
</reference>
<dbReference type="EMBL" id="JALBCA010000070">
    <property type="protein sequence ID" value="KAI2384621.1"/>
    <property type="molecule type" value="Genomic_DNA"/>
</dbReference>
<evidence type="ECO:0000313" key="1">
    <source>
        <dbReference type="EMBL" id="KAI2384621.1"/>
    </source>
</evidence>
<protein>
    <submittedName>
        <fullName evidence="1">Uncharacterized protein</fullName>
    </submittedName>
</protein>